<keyword evidence="3" id="KW-1185">Reference proteome</keyword>
<dbReference type="Proteomes" id="UP000192652">
    <property type="component" value="Unassembled WGS sequence"/>
</dbReference>
<evidence type="ECO:0000259" key="1">
    <source>
        <dbReference type="Pfam" id="PF09825"/>
    </source>
</evidence>
<proteinExistence type="predicted"/>
<feature type="domain" description="Biotin-protein ligase N-terminal" evidence="1">
    <location>
        <begin position="1"/>
        <end position="226"/>
    </location>
</feature>
<dbReference type="Pfam" id="PF09825">
    <property type="entry name" value="BPL_N"/>
    <property type="match status" value="1"/>
</dbReference>
<accession>A0ABX3P9P4</accession>
<dbReference type="PIRSF" id="PIRSF016642">
    <property type="entry name" value="UCP016642"/>
    <property type="match status" value="1"/>
</dbReference>
<name>A0ABX3P9P4_9HYPH</name>
<dbReference type="CDD" id="cd03144">
    <property type="entry name" value="GATase1_ScBLP_like"/>
    <property type="match status" value="1"/>
</dbReference>
<protein>
    <recommendedName>
        <fullName evidence="1">Biotin-protein ligase N-terminal domain-containing protein</fullName>
    </recommendedName>
</protein>
<evidence type="ECO:0000313" key="3">
    <source>
        <dbReference type="Proteomes" id="UP000192652"/>
    </source>
</evidence>
<dbReference type="Gene3D" id="3.40.50.880">
    <property type="match status" value="1"/>
</dbReference>
<comment type="caution">
    <text evidence="2">The sequence shown here is derived from an EMBL/GenBank/DDBJ whole genome shotgun (WGS) entry which is preliminary data.</text>
</comment>
<evidence type="ECO:0000313" key="2">
    <source>
        <dbReference type="EMBL" id="OQP85073.1"/>
    </source>
</evidence>
<dbReference type="EMBL" id="MSPX01000016">
    <property type="protein sequence ID" value="OQP85073.1"/>
    <property type="molecule type" value="Genomic_DNA"/>
</dbReference>
<organism evidence="2 3">
    <name type="scientific">Xaviernesmea rhizosphaerae</name>
    <dbReference type="NCBI Taxonomy" id="1672749"/>
    <lineage>
        <taxon>Bacteria</taxon>
        <taxon>Pseudomonadati</taxon>
        <taxon>Pseudomonadota</taxon>
        <taxon>Alphaproteobacteria</taxon>
        <taxon>Hyphomicrobiales</taxon>
        <taxon>Rhizobiaceae</taxon>
        <taxon>Rhizobium/Agrobacterium group</taxon>
        <taxon>Xaviernesmea</taxon>
    </lineage>
</organism>
<dbReference type="InterPro" id="IPR019197">
    <property type="entry name" value="Biotin-prot_ligase_N"/>
</dbReference>
<reference evidence="2 3" key="1">
    <citation type="journal article" date="2017" name="Antonie Van Leeuwenhoek">
        <title>Rhizobium rhizosphaerae sp. nov., a novel species isolated from rice rhizosphere.</title>
        <authorList>
            <person name="Zhao J.J."/>
            <person name="Zhang J."/>
            <person name="Zhang R.J."/>
            <person name="Zhang C.W."/>
            <person name="Yin H.Q."/>
            <person name="Zhang X.X."/>
        </authorList>
    </citation>
    <scope>NUCLEOTIDE SEQUENCE [LARGE SCALE GENOMIC DNA]</scope>
    <source>
        <strain evidence="2 3">RD15</strain>
    </source>
</reference>
<dbReference type="RefSeq" id="WP_210189386.1">
    <property type="nucleotide sequence ID" value="NZ_MSPX01000016.1"/>
</dbReference>
<dbReference type="InterPro" id="IPR015834">
    <property type="entry name" value="UCP016642"/>
</dbReference>
<dbReference type="SUPFAM" id="SSF52317">
    <property type="entry name" value="Class I glutamine amidotransferase-like"/>
    <property type="match status" value="1"/>
</dbReference>
<dbReference type="InterPro" id="IPR029062">
    <property type="entry name" value="Class_I_gatase-like"/>
</dbReference>
<sequence length="244" mass="25981">MTILIYQDNVSANGALYTALCRLFGKASVHLVNAHEVIGGALDGEVSLFVMPGGAARYKAAKLQGAGHARILDYVAKGGAYLGICAGAYCACTSIEWACGTPYEIRTADTLALFNGRAIGPIDAFSPAGSYNGSAPRLITLDMNGKRSRTLYWGGCHFQAEPGSKAEIVARFADLPDAPAAIVAGGHGKGRWLLSSPHIEYDAQALDLIDFDVTANDYAEIRTLGDWSDLTLQTFETLLARYLL</sequence>
<gene>
    <name evidence="2" type="ORF">BTR14_17075</name>
</gene>